<dbReference type="PROSITE" id="PS50076">
    <property type="entry name" value="DNAJ_2"/>
    <property type="match status" value="1"/>
</dbReference>
<evidence type="ECO:0000256" key="6">
    <source>
        <dbReference type="SAM" id="MobiDB-lite"/>
    </source>
</evidence>
<dbReference type="OMA" id="EINHAHA"/>
<dbReference type="GO" id="GO:0016020">
    <property type="term" value="C:membrane"/>
    <property type="evidence" value="ECO:0007669"/>
    <property type="project" value="UniProtKB-SubCell"/>
</dbReference>
<comment type="subcellular location">
    <subcellularLocation>
        <location evidence="1">Membrane</location>
        <topology evidence="1">Lipid-anchor</topology>
    </subcellularLocation>
</comment>
<dbReference type="InterPro" id="IPR036869">
    <property type="entry name" value="J_dom_sf"/>
</dbReference>
<sequence>MTGGPAETTGDGHAHGAGGRERSMSASGESLYAILGVEKGADNDALKKAYRKLALKYHPDKNRDDPTAEEKFKEINKAHRVLTDAKKRQIYDDYGSVGLYIAEQIGEDNVDLYFLVNSRCFRVCCGVCFFVTCYCFCFCCCLCCCGCCGKCAPKEEEYTEEEFEEILRGMQDNEIGDPAVRDVEVTITVQPGADASAARSNIHDVPPYKTAIPMPAPEATEKTSLKAAEVVNTSYVVEKN</sequence>
<feature type="domain" description="J" evidence="7">
    <location>
        <begin position="30"/>
        <end position="95"/>
    </location>
</feature>
<reference evidence="8" key="1">
    <citation type="submission" date="2022-11" db="UniProtKB">
        <authorList>
            <consortium name="EnsemblMetazoa"/>
        </authorList>
    </citation>
    <scope>IDENTIFICATION</scope>
</reference>
<keyword evidence="2" id="KW-0472">Membrane</keyword>
<dbReference type="PANTHER" id="PTHR44027">
    <property type="entry name" value="DNAJ HOMOLOG SUBFAMILY C MEMBER 5 HOMOLOG"/>
    <property type="match status" value="1"/>
</dbReference>
<evidence type="ECO:0000256" key="3">
    <source>
        <dbReference type="ARBA" id="ARBA00023139"/>
    </source>
</evidence>
<keyword evidence="5" id="KW-0449">Lipoprotein</keyword>
<evidence type="ECO:0000313" key="8">
    <source>
        <dbReference type="EnsemblMetazoa" id="XP_038052681.1"/>
    </source>
</evidence>
<feature type="region of interest" description="Disordered" evidence="6">
    <location>
        <begin position="1"/>
        <end position="25"/>
    </location>
</feature>
<organism evidence="8 9">
    <name type="scientific">Patiria miniata</name>
    <name type="common">Bat star</name>
    <name type="synonym">Asterina miniata</name>
    <dbReference type="NCBI Taxonomy" id="46514"/>
    <lineage>
        <taxon>Eukaryota</taxon>
        <taxon>Metazoa</taxon>
        <taxon>Echinodermata</taxon>
        <taxon>Eleutherozoa</taxon>
        <taxon>Asterozoa</taxon>
        <taxon>Asteroidea</taxon>
        <taxon>Valvatacea</taxon>
        <taxon>Valvatida</taxon>
        <taxon>Asterinidae</taxon>
        <taxon>Patiria</taxon>
    </lineage>
</organism>
<evidence type="ECO:0000256" key="1">
    <source>
        <dbReference type="ARBA" id="ARBA00004635"/>
    </source>
</evidence>
<feature type="compositionally biased region" description="Basic and acidic residues" evidence="6">
    <location>
        <begin position="10"/>
        <end position="23"/>
    </location>
</feature>
<dbReference type="SMART" id="SM00271">
    <property type="entry name" value="DnaJ"/>
    <property type="match status" value="1"/>
</dbReference>
<dbReference type="PRINTS" id="PR00625">
    <property type="entry name" value="JDOMAIN"/>
</dbReference>
<dbReference type="Proteomes" id="UP000887568">
    <property type="component" value="Unplaced"/>
</dbReference>
<dbReference type="AlphaFoldDB" id="A0A913ZNQ8"/>
<protein>
    <recommendedName>
        <fullName evidence="7">J domain-containing protein</fullName>
    </recommendedName>
</protein>
<dbReference type="RefSeq" id="XP_038052681.1">
    <property type="nucleotide sequence ID" value="XM_038196753.1"/>
</dbReference>
<proteinExistence type="predicted"/>
<keyword evidence="4" id="KW-0143">Chaperone</keyword>
<dbReference type="GeneID" id="119725355"/>
<dbReference type="Gene3D" id="1.10.287.110">
    <property type="entry name" value="DnaJ domain"/>
    <property type="match status" value="1"/>
</dbReference>
<evidence type="ECO:0000256" key="4">
    <source>
        <dbReference type="ARBA" id="ARBA00023186"/>
    </source>
</evidence>
<dbReference type="EnsemblMetazoa" id="XM_038196753.1">
    <property type="protein sequence ID" value="XP_038052681.1"/>
    <property type="gene ID" value="LOC119725355"/>
</dbReference>
<dbReference type="SUPFAM" id="SSF46565">
    <property type="entry name" value="Chaperone J-domain"/>
    <property type="match status" value="1"/>
</dbReference>
<keyword evidence="9" id="KW-1185">Reference proteome</keyword>
<dbReference type="PANTHER" id="PTHR44027:SF7">
    <property type="entry name" value="DNAJ HOMOLOG SUBFAMILY C MEMBER 5 HOMOLOG"/>
    <property type="match status" value="1"/>
</dbReference>
<dbReference type="OrthoDB" id="552049at2759"/>
<dbReference type="InterPro" id="IPR051434">
    <property type="entry name" value="DnaJ_C_subfamily_member5"/>
</dbReference>
<accession>A0A913ZNQ8</accession>
<dbReference type="FunFam" id="1.10.287.110:FF:000017">
    <property type="entry name" value="dnaJ homolog subfamily C member 5"/>
    <property type="match status" value="1"/>
</dbReference>
<evidence type="ECO:0000256" key="2">
    <source>
        <dbReference type="ARBA" id="ARBA00023136"/>
    </source>
</evidence>
<evidence type="ECO:0000256" key="5">
    <source>
        <dbReference type="ARBA" id="ARBA00023288"/>
    </source>
</evidence>
<dbReference type="Pfam" id="PF00226">
    <property type="entry name" value="DnaJ"/>
    <property type="match status" value="1"/>
</dbReference>
<name>A0A913ZNQ8_PATMI</name>
<dbReference type="InterPro" id="IPR001623">
    <property type="entry name" value="DnaJ_domain"/>
</dbReference>
<dbReference type="CDD" id="cd06257">
    <property type="entry name" value="DnaJ"/>
    <property type="match status" value="1"/>
</dbReference>
<keyword evidence="3" id="KW-0564">Palmitate</keyword>
<evidence type="ECO:0000259" key="7">
    <source>
        <dbReference type="PROSITE" id="PS50076"/>
    </source>
</evidence>
<evidence type="ECO:0000313" key="9">
    <source>
        <dbReference type="Proteomes" id="UP000887568"/>
    </source>
</evidence>
<dbReference type="GO" id="GO:0005737">
    <property type="term" value="C:cytoplasm"/>
    <property type="evidence" value="ECO:0007669"/>
    <property type="project" value="UniProtKB-ARBA"/>
</dbReference>